<dbReference type="AlphaFoldDB" id="A0AAD0RY78"/>
<evidence type="ECO:0000313" key="4">
    <source>
        <dbReference type="EMBL" id="AXV64497.1"/>
    </source>
</evidence>
<feature type="chain" id="PRO_5041953695" description="Orphan protein" evidence="3">
    <location>
        <begin position="19"/>
        <end position="219"/>
    </location>
</feature>
<feature type="coiled-coil region" evidence="1">
    <location>
        <begin position="78"/>
        <end position="105"/>
    </location>
</feature>
<evidence type="ECO:0000256" key="2">
    <source>
        <dbReference type="SAM" id="MobiDB-lite"/>
    </source>
</evidence>
<feature type="region of interest" description="Disordered" evidence="2">
    <location>
        <begin position="39"/>
        <end position="67"/>
    </location>
</feature>
<reference evidence="4 5" key="1">
    <citation type="submission" date="2018-08" db="EMBL/GenBank/DDBJ databases">
        <title>Draft genome sequence of Pseudoalteromonas donghaensis HJ51.</title>
        <authorList>
            <person name="Oh J."/>
            <person name="Roh D."/>
        </authorList>
    </citation>
    <scope>NUCLEOTIDE SEQUENCE [LARGE SCALE GENOMIC DNA]</scope>
    <source>
        <strain evidence="4 5">HJ51</strain>
    </source>
</reference>
<protein>
    <recommendedName>
        <fullName evidence="6">Orphan protein</fullName>
    </recommendedName>
</protein>
<evidence type="ECO:0008006" key="6">
    <source>
        <dbReference type="Google" id="ProtNLM"/>
    </source>
</evidence>
<feature type="signal peptide" evidence="3">
    <location>
        <begin position="1"/>
        <end position="18"/>
    </location>
</feature>
<name>A0AAD0RY78_9GAMM</name>
<evidence type="ECO:0000256" key="3">
    <source>
        <dbReference type="SAM" id="SignalP"/>
    </source>
</evidence>
<gene>
    <name evidence="4" type="ORF">D0907_03945</name>
</gene>
<evidence type="ECO:0000313" key="5">
    <source>
        <dbReference type="Proteomes" id="UP000264605"/>
    </source>
</evidence>
<dbReference type="KEGG" id="pdj:D0907_03945"/>
<accession>A0AAD0RY78</accession>
<organism evidence="4 5">
    <name type="scientific">Pseudoalteromonas lipolytica</name>
    <dbReference type="NCBI Taxonomy" id="570156"/>
    <lineage>
        <taxon>Bacteria</taxon>
        <taxon>Pseudomonadati</taxon>
        <taxon>Pseudomonadota</taxon>
        <taxon>Gammaproteobacteria</taxon>
        <taxon>Alteromonadales</taxon>
        <taxon>Pseudoalteromonadaceae</taxon>
        <taxon>Pseudoalteromonas</taxon>
    </lineage>
</organism>
<proteinExistence type="predicted"/>
<keyword evidence="1" id="KW-0175">Coiled coil</keyword>
<evidence type="ECO:0000256" key="1">
    <source>
        <dbReference type="SAM" id="Coils"/>
    </source>
</evidence>
<dbReference type="EMBL" id="CP032090">
    <property type="protein sequence ID" value="AXV64497.1"/>
    <property type="molecule type" value="Genomic_DNA"/>
</dbReference>
<dbReference type="RefSeq" id="WP_118844051.1">
    <property type="nucleotide sequence ID" value="NZ_CP032090.1"/>
</dbReference>
<keyword evidence="3" id="KW-0732">Signal</keyword>
<dbReference type="Proteomes" id="UP000264605">
    <property type="component" value="Chromosome"/>
</dbReference>
<dbReference type="GeneID" id="99504600"/>
<sequence length="219" mass="24007">MSKLSLGLVVAASFLCGAAAMSFYQSFSATTTSDIEPAAPSVAGYEPHETSSVSIKKPETMSAQNEPLNKAPIESATATELVQQIEELQQQVANQQTIIASYKAAVVSPQQISSRTEALYSLLEEQARDEAWAYQTETAMADFLIMADLPVQPDMTVANCKTSVCEFKLQQPEGVDSLPAHYWRNISDKLMEQGWWKQFKYSSSTSSDDTLSIIVSTEQ</sequence>